<dbReference type="GeneID" id="2874084"/>
<dbReference type="HOGENOM" id="CLU_011527_0_1_1"/>
<dbReference type="OrthoDB" id="414774at2759"/>
<dbReference type="eggNOG" id="ENOG502QU74">
    <property type="taxonomic scope" value="Eukaryota"/>
</dbReference>
<dbReference type="InterPro" id="IPR011990">
    <property type="entry name" value="TPR-like_helical_dom_sf"/>
</dbReference>
<dbReference type="AlphaFoldDB" id="Q5B9A2"/>
<dbReference type="KEGG" id="ani:ANIA_02878"/>
<organism evidence="1 2">
    <name type="scientific">Emericella nidulans (strain FGSC A4 / ATCC 38163 / CBS 112.46 / NRRL 194 / M139)</name>
    <name type="common">Aspergillus nidulans</name>
    <dbReference type="NCBI Taxonomy" id="227321"/>
    <lineage>
        <taxon>Eukaryota</taxon>
        <taxon>Fungi</taxon>
        <taxon>Dikarya</taxon>
        <taxon>Ascomycota</taxon>
        <taxon>Pezizomycotina</taxon>
        <taxon>Eurotiomycetes</taxon>
        <taxon>Eurotiomycetidae</taxon>
        <taxon>Eurotiales</taxon>
        <taxon>Aspergillaceae</taxon>
        <taxon>Aspergillus</taxon>
        <taxon>Aspergillus subgen. Nidulantes</taxon>
    </lineage>
</organism>
<dbReference type="SUPFAM" id="SSF48452">
    <property type="entry name" value="TPR-like"/>
    <property type="match status" value="2"/>
</dbReference>
<keyword evidence="2" id="KW-1185">Reference proteome</keyword>
<dbReference type="STRING" id="227321.Q5B9A2"/>
<proteinExistence type="predicted"/>
<protein>
    <recommendedName>
        <fullName evidence="3">TPR domain protein</fullName>
    </recommendedName>
</protein>
<reference evidence="2" key="2">
    <citation type="journal article" date="2009" name="Fungal Genet. Biol.">
        <title>The 2008 update of the Aspergillus nidulans genome annotation: a community effort.</title>
        <authorList>
            <person name="Wortman J.R."/>
            <person name="Gilsenan J.M."/>
            <person name="Joardar V."/>
            <person name="Deegan J."/>
            <person name="Clutterbuck J."/>
            <person name="Andersen M.R."/>
            <person name="Archer D."/>
            <person name="Bencina M."/>
            <person name="Braus G."/>
            <person name="Coutinho P."/>
            <person name="von Dohren H."/>
            <person name="Doonan J."/>
            <person name="Driessen A.J."/>
            <person name="Durek P."/>
            <person name="Espeso E."/>
            <person name="Fekete E."/>
            <person name="Flipphi M."/>
            <person name="Estrada C.G."/>
            <person name="Geysens S."/>
            <person name="Goldman G."/>
            <person name="de Groot P.W."/>
            <person name="Hansen K."/>
            <person name="Harris S.D."/>
            <person name="Heinekamp T."/>
            <person name="Helmstaedt K."/>
            <person name="Henrissat B."/>
            <person name="Hofmann G."/>
            <person name="Homan T."/>
            <person name="Horio T."/>
            <person name="Horiuchi H."/>
            <person name="James S."/>
            <person name="Jones M."/>
            <person name="Karaffa L."/>
            <person name="Karanyi Z."/>
            <person name="Kato M."/>
            <person name="Keller N."/>
            <person name="Kelly D.E."/>
            <person name="Kiel J.A."/>
            <person name="Kim J.M."/>
            <person name="van der Klei I.J."/>
            <person name="Klis F.M."/>
            <person name="Kovalchuk A."/>
            <person name="Krasevec N."/>
            <person name="Kubicek C.P."/>
            <person name="Liu B."/>
            <person name="Maccabe A."/>
            <person name="Meyer V."/>
            <person name="Mirabito P."/>
            <person name="Miskei M."/>
            <person name="Mos M."/>
            <person name="Mullins J."/>
            <person name="Nelson D.R."/>
            <person name="Nielsen J."/>
            <person name="Oakley B.R."/>
            <person name="Osmani S.A."/>
            <person name="Pakula T."/>
            <person name="Paszewski A."/>
            <person name="Paulsen I."/>
            <person name="Pilsyk S."/>
            <person name="Pocsi I."/>
            <person name="Punt P.J."/>
            <person name="Ram A.F."/>
            <person name="Ren Q."/>
            <person name="Robellet X."/>
            <person name="Robson G."/>
            <person name="Seiboth B."/>
            <person name="van Solingen P."/>
            <person name="Specht T."/>
            <person name="Sun J."/>
            <person name="Taheri-Talesh N."/>
            <person name="Takeshita N."/>
            <person name="Ussery D."/>
            <person name="vanKuyk P.A."/>
            <person name="Visser H."/>
            <person name="van de Vondervoort P.J."/>
            <person name="de Vries R.P."/>
            <person name="Walton J."/>
            <person name="Xiang X."/>
            <person name="Xiong Y."/>
            <person name="Zeng A.P."/>
            <person name="Brandt B.W."/>
            <person name="Cornell M.J."/>
            <person name="van den Hondel C.A."/>
            <person name="Visser J."/>
            <person name="Oliver S.G."/>
            <person name="Turner G."/>
        </authorList>
    </citation>
    <scope>GENOME REANNOTATION</scope>
    <source>
        <strain evidence="2">FGSC A4 / ATCC 38163 / CBS 112.46 / NRRL 194 / M139</strain>
    </source>
</reference>
<name>Q5B9A2_EMENI</name>
<gene>
    <name evidence="1" type="ORF">ANIA_02878</name>
</gene>
<dbReference type="InterPro" id="IPR019734">
    <property type="entry name" value="TPR_rpt"/>
</dbReference>
<accession>C8VJA5</accession>
<dbReference type="RefSeq" id="XP_660482.1">
    <property type="nucleotide sequence ID" value="XM_655390.1"/>
</dbReference>
<dbReference type="PANTHER" id="PTHR45588">
    <property type="entry name" value="TPR DOMAIN-CONTAINING PROTEIN"/>
    <property type="match status" value="1"/>
</dbReference>
<dbReference type="SMART" id="SM00028">
    <property type="entry name" value="TPR"/>
    <property type="match status" value="3"/>
</dbReference>
<dbReference type="Gene3D" id="1.25.40.10">
    <property type="entry name" value="Tetratricopeptide repeat domain"/>
    <property type="match status" value="2"/>
</dbReference>
<dbReference type="InParanoid" id="Q5B9A2"/>
<dbReference type="EMBL" id="BN001306">
    <property type="protein sequence ID" value="CBF83824.1"/>
    <property type="molecule type" value="Genomic_DNA"/>
</dbReference>
<reference evidence="2" key="1">
    <citation type="journal article" date="2005" name="Nature">
        <title>Sequencing of Aspergillus nidulans and comparative analysis with A. fumigatus and A. oryzae.</title>
        <authorList>
            <person name="Galagan J.E."/>
            <person name="Calvo S.E."/>
            <person name="Cuomo C."/>
            <person name="Ma L.J."/>
            <person name="Wortman J.R."/>
            <person name="Batzoglou S."/>
            <person name="Lee S.I."/>
            <person name="Basturkmen M."/>
            <person name="Spevak C.C."/>
            <person name="Clutterbuck J."/>
            <person name="Kapitonov V."/>
            <person name="Jurka J."/>
            <person name="Scazzocchio C."/>
            <person name="Farman M."/>
            <person name="Butler J."/>
            <person name="Purcell S."/>
            <person name="Harris S."/>
            <person name="Braus G.H."/>
            <person name="Draht O."/>
            <person name="Busch S."/>
            <person name="D'Enfert C."/>
            <person name="Bouchier C."/>
            <person name="Goldman G.H."/>
            <person name="Bell-Pedersen D."/>
            <person name="Griffiths-Jones S."/>
            <person name="Doonan J.H."/>
            <person name="Yu J."/>
            <person name="Vienken K."/>
            <person name="Pain A."/>
            <person name="Freitag M."/>
            <person name="Selker E.U."/>
            <person name="Archer D.B."/>
            <person name="Penalva M.A."/>
            <person name="Oakley B.R."/>
            <person name="Momany M."/>
            <person name="Tanaka T."/>
            <person name="Kumagai T."/>
            <person name="Asai K."/>
            <person name="Machida M."/>
            <person name="Nierman W.C."/>
            <person name="Denning D.W."/>
            <person name="Caddick M."/>
            <person name="Hynes M."/>
            <person name="Paoletti M."/>
            <person name="Fischer R."/>
            <person name="Miller B."/>
            <person name="Dyer P."/>
            <person name="Sachs M.S."/>
            <person name="Osmani S.A."/>
            <person name="Birren B.W."/>
        </authorList>
    </citation>
    <scope>NUCLEOTIDE SEQUENCE [LARGE SCALE GENOMIC DNA]</scope>
    <source>
        <strain evidence="2">FGSC A4 / ATCC 38163 / CBS 112.46 / NRRL 194 / M139</strain>
    </source>
</reference>
<evidence type="ECO:0008006" key="3">
    <source>
        <dbReference type="Google" id="ProtNLM"/>
    </source>
</evidence>
<accession>Q5B9A2</accession>
<evidence type="ECO:0000313" key="1">
    <source>
        <dbReference type="EMBL" id="CBF83824.1"/>
    </source>
</evidence>
<dbReference type="OMA" id="MTIAVLH"/>
<sequence length="594" mass="66593">MAISPVSKRTEYPFDLGTFGRPITTTNPSTQTWFNRGLTWVYTFNHKEAVTCFEQAIAHDELCAIAYWGLAYALGPNYNFTWEFFGEDLNDIVRRTYEASKKAQDLAQSATPIEQALIEAIQARFASDKPAEDMEHYASRNRAYADAMEKVYHAFGDDLDVAALYADSLMSLTPWKLWDLKTGLPNPGARTLDAKNVLERALRDKNAANHPGILHFYIHLIEMSPTPELGLVPADYLRELVPDSGHANHMPSHLDVLVGDYRAAIRANQRATIADEKYLHYEGAMNFYSNYRLHNYHTLIYAAMFAGQKAVALDAVERMEKTLPKELLVSLADFVEVYLSVRPHVMVRFGMWEEIIHDLPVPTDQELYCVTTAMVYYAKGVAHAATGNTQEAKRYQTLYTAAAQSVPESRLDFPNKCTDILAIASAMLDGEIEYRAGKYEAAFSHLSRAVQLDDSLGYSEPWSWMQPARHAYAALLLEQNHVEEALAVYKTDLGFDNSVIRARRHANNVWALRGYHECLLRLGRRDEAAVIEPQLTLAVAVADVDVNKSCFCARASGTETGVHELRASGKDGDGNEVSLSLLRLVTSLNHPLEA</sequence>
<dbReference type="Proteomes" id="UP000000560">
    <property type="component" value="Chromosome VI"/>
</dbReference>
<dbReference type="PANTHER" id="PTHR45588:SF3">
    <property type="entry name" value="TPR DOMAIN PROTEIN"/>
    <property type="match status" value="1"/>
</dbReference>
<evidence type="ECO:0000313" key="2">
    <source>
        <dbReference type="Proteomes" id="UP000000560"/>
    </source>
</evidence>